<keyword evidence="10" id="KW-1185">Reference proteome</keyword>
<evidence type="ECO:0000256" key="7">
    <source>
        <dbReference type="HAMAP-Rule" id="MF_00223"/>
    </source>
</evidence>
<feature type="binding site" evidence="7">
    <location>
        <position position="109"/>
    </location>
    <ligand>
        <name>Zn(2+)</name>
        <dbReference type="ChEBI" id="CHEBI:29105"/>
    </ligand>
</feature>
<dbReference type="PANTHER" id="PTHR11109:SF7">
    <property type="entry name" value="GTP CYCLOHYDROLASE 1"/>
    <property type="match status" value="1"/>
</dbReference>
<sequence>MSILTQEALLVRNALLEKGLENPIICLNISYSVRKHLIESHMRSIVHLLKLDLQSDSLLNTPKRVSTMYVDEIFSGLNYSNFPKINIIKNVMKVHDMITVRGINFTSICEHHFIIFDGTITISYIPKNNIIGLSKINRIVQFFSKRPQLQERLTKQIFLALKVLLNTDSIAIFIDAMHYCVKARGIHDSNSTVTTTELGGLFKDSMNTRKEFLYLVVHYNK</sequence>
<dbReference type="InterPro" id="IPR043134">
    <property type="entry name" value="GTP-CH-I_N"/>
</dbReference>
<comment type="similarity">
    <text evidence="3 7">Belongs to the GTP cyclohydrolase I family.</text>
</comment>
<keyword evidence="7" id="KW-0862">Zinc</keyword>
<feature type="binding site" evidence="7">
    <location>
        <position position="112"/>
    </location>
    <ligand>
        <name>Zn(2+)</name>
        <dbReference type="ChEBI" id="CHEBI:29105"/>
    </ligand>
</feature>
<keyword evidence="6 7" id="KW-0378">Hydrolase</keyword>
<dbReference type="InterPro" id="IPR018234">
    <property type="entry name" value="GTP_CycHdrlase_I_CS"/>
</dbReference>
<organism evidence="9 10">
    <name type="scientific">Candidatus Blochmannia ocreatus</name>
    <name type="common">nom. nud.</name>
    <dbReference type="NCBI Taxonomy" id="251538"/>
    <lineage>
        <taxon>Bacteria</taxon>
        <taxon>Pseudomonadati</taxon>
        <taxon>Pseudomonadota</taxon>
        <taxon>Gammaproteobacteria</taxon>
        <taxon>Enterobacterales</taxon>
        <taxon>Enterobacteriaceae</taxon>
        <taxon>ant endosymbionts</taxon>
        <taxon>Candidatus Blochmanniella</taxon>
    </lineage>
</organism>
<dbReference type="PROSITE" id="PS00860">
    <property type="entry name" value="GTP_CYCLOHYDROL_1_2"/>
    <property type="match status" value="1"/>
</dbReference>
<accession>A0ABY4SYP8</accession>
<name>A0ABY4SYP8_9ENTR</name>
<dbReference type="Pfam" id="PF01227">
    <property type="entry name" value="GTP_cyclohydroI"/>
    <property type="match status" value="1"/>
</dbReference>
<protein>
    <recommendedName>
        <fullName evidence="7">GTP cyclohydrolase 1</fullName>
        <ecNumber evidence="7">3.5.4.16</ecNumber>
    </recommendedName>
    <alternativeName>
        <fullName evidence="7">GTP cyclohydrolase I</fullName>
        <shortName evidence="7">GTP-CH-I</shortName>
    </alternativeName>
</protein>
<evidence type="ECO:0000259" key="8">
    <source>
        <dbReference type="Pfam" id="PF01227"/>
    </source>
</evidence>
<evidence type="ECO:0000313" key="10">
    <source>
        <dbReference type="Proteomes" id="UP001056834"/>
    </source>
</evidence>
<comment type="catalytic activity">
    <reaction evidence="1 7">
        <text>GTP + H2O = 7,8-dihydroneopterin 3'-triphosphate + formate + H(+)</text>
        <dbReference type="Rhea" id="RHEA:17473"/>
        <dbReference type="ChEBI" id="CHEBI:15377"/>
        <dbReference type="ChEBI" id="CHEBI:15378"/>
        <dbReference type="ChEBI" id="CHEBI:15740"/>
        <dbReference type="ChEBI" id="CHEBI:37565"/>
        <dbReference type="ChEBI" id="CHEBI:58462"/>
        <dbReference type="EC" id="3.5.4.16"/>
    </reaction>
</comment>
<dbReference type="EC" id="3.5.4.16" evidence="7"/>
<reference evidence="9" key="1">
    <citation type="submission" date="2022-05" db="EMBL/GenBank/DDBJ databases">
        <title>Impact of host demography and evolutionary history on endosymbiont molecular evolution: a test in carpenter ants (Genus Camponotus) and their Blochmannia endosymbionts.</title>
        <authorList>
            <person name="Manthey J.D."/>
            <person name="Giron J.C."/>
            <person name="Hruska J.P."/>
        </authorList>
    </citation>
    <scope>NUCLEOTIDE SEQUENCE</scope>
    <source>
        <strain evidence="9">C-006</strain>
    </source>
</reference>
<keyword evidence="5 7" id="KW-0554">One-carbon metabolism</keyword>
<feature type="binding site" evidence="7">
    <location>
        <position position="180"/>
    </location>
    <ligand>
        <name>Zn(2+)</name>
        <dbReference type="ChEBI" id="CHEBI:29105"/>
    </ligand>
</feature>
<evidence type="ECO:0000256" key="4">
    <source>
        <dbReference type="ARBA" id="ARBA00011857"/>
    </source>
</evidence>
<evidence type="ECO:0000256" key="1">
    <source>
        <dbReference type="ARBA" id="ARBA00001052"/>
    </source>
</evidence>
<dbReference type="RefSeq" id="WP_250223095.1">
    <property type="nucleotide sequence ID" value="NZ_CP097762.1"/>
</dbReference>
<dbReference type="InterPro" id="IPR001474">
    <property type="entry name" value="GTP_CycHdrlase_I"/>
</dbReference>
<dbReference type="PROSITE" id="PS00859">
    <property type="entry name" value="GTP_CYCLOHYDROL_1_1"/>
    <property type="match status" value="1"/>
</dbReference>
<dbReference type="EMBL" id="CP097762">
    <property type="protein sequence ID" value="URJ24964.1"/>
    <property type="molecule type" value="Genomic_DNA"/>
</dbReference>
<dbReference type="SUPFAM" id="SSF55620">
    <property type="entry name" value="Tetrahydrobiopterin biosynthesis enzymes-like"/>
    <property type="match status" value="1"/>
</dbReference>
<dbReference type="PANTHER" id="PTHR11109">
    <property type="entry name" value="GTP CYCLOHYDROLASE I"/>
    <property type="match status" value="1"/>
</dbReference>
<dbReference type="HAMAP" id="MF_00223">
    <property type="entry name" value="FolE"/>
    <property type="match status" value="1"/>
</dbReference>
<evidence type="ECO:0000256" key="3">
    <source>
        <dbReference type="ARBA" id="ARBA00008085"/>
    </source>
</evidence>
<keyword evidence="7" id="KW-0342">GTP-binding</keyword>
<evidence type="ECO:0000256" key="6">
    <source>
        <dbReference type="ARBA" id="ARBA00022801"/>
    </source>
</evidence>
<dbReference type="Proteomes" id="UP001056834">
    <property type="component" value="Chromosome"/>
</dbReference>
<dbReference type="NCBIfam" id="TIGR00063">
    <property type="entry name" value="folE"/>
    <property type="match status" value="1"/>
</dbReference>
<dbReference type="InterPro" id="IPR020602">
    <property type="entry name" value="GTP_CycHdrlase_I_dom"/>
</dbReference>
<comment type="subunit">
    <text evidence="7">Homopolymer.</text>
</comment>
<dbReference type="InterPro" id="IPR043133">
    <property type="entry name" value="GTP-CH-I_C/QueF"/>
</dbReference>
<gene>
    <name evidence="7 9" type="primary">folE</name>
    <name evidence="9" type="ORF">M9405_02285</name>
</gene>
<keyword evidence="7" id="KW-0479">Metal-binding</keyword>
<evidence type="ECO:0000256" key="2">
    <source>
        <dbReference type="ARBA" id="ARBA00005080"/>
    </source>
</evidence>
<comment type="pathway">
    <text evidence="2 7">Cofactor biosynthesis; 7,8-dihydroneopterin triphosphate biosynthesis; 7,8-dihydroneopterin triphosphate from GTP: step 1/1.</text>
</comment>
<feature type="domain" description="GTP cyclohydrolase I" evidence="8">
    <location>
        <begin position="38"/>
        <end position="215"/>
    </location>
</feature>
<evidence type="ECO:0000256" key="5">
    <source>
        <dbReference type="ARBA" id="ARBA00022563"/>
    </source>
</evidence>
<dbReference type="GO" id="GO:0003934">
    <property type="term" value="F:GTP cyclohydrolase I activity"/>
    <property type="evidence" value="ECO:0007669"/>
    <property type="project" value="UniProtKB-EC"/>
</dbReference>
<evidence type="ECO:0000313" key="9">
    <source>
        <dbReference type="EMBL" id="URJ24964.1"/>
    </source>
</evidence>
<dbReference type="Gene3D" id="3.30.1130.10">
    <property type="match status" value="1"/>
</dbReference>
<dbReference type="NCBIfam" id="NF006824">
    <property type="entry name" value="PRK09347.1-1"/>
    <property type="match status" value="1"/>
</dbReference>
<comment type="subunit">
    <text evidence="4">Toroid-shaped homodecamer, composed of two pentamers of five dimers.</text>
</comment>
<dbReference type="Gene3D" id="1.10.286.10">
    <property type="match status" value="1"/>
</dbReference>
<dbReference type="NCBIfam" id="NF006826">
    <property type="entry name" value="PRK09347.1-3"/>
    <property type="match status" value="1"/>
</dbReference>
<keyword evidence="7" id="KW-0547">Nucleotide-binding</keyword>
<proteinExistence type="inferred from homology"/>